<proteinExistence type="predicted"/>
<evidence type="ECO:0000313" key="1">
    <source>
        <dbReference type="EMBL" id="KAK3896375.1"/>
    </source>
</evidence>
<keyword evidence="2" id="KW-1185">Reference proteome</keyword>
<protein>
    <submittedName>
        <fullName evidence="1">Uncharacterized protein</fullName>
    </submittedName>
</protein>
<dbReference type="Proteomes" id="UP001303889">
    <property type="component" value="Unassembled WGS sequence"/>
</dbReference>
<reference evidence="1" key="1">
    <citation type="journal article" date="2023" name="Mol. Phylogenet. Evol.">
        <title>Genome-scale phylogeny and comparative genomics of the fungal order Sordariales.</title>
        <authorList>
            <person name="Hensen N."/>
            <person name="Bonometti L."/>
            <person name="Westerberg I."/>
            <person name="Brannstrom I.O."/>
            <person name="Guillou S."/>
            <person name="Cros-Aarteil S."/>
            <person name="Calhoun S."/>
            <person name="Haridas S."/>
            <person name="Kuo A."/>
            <person name="Mondo S."/>
            <person name="Pangilinan J."/>
            <person name="Riley R."/>
            <person name="LaButti K."/>
            <person name="Andreopoulos B."/>
            <person name="Lipzen A."/>
            <person name="Chen C."/>
            <person name="Yan M."/>
            <person name="Daum C."/>
            <person name="Ng V."/>
            <person name="Clum A."/>
            <person name="Steindorff A."/>
            <person name="Ohm R.A."/>
            <person name="Martin F."/>
            <person name="Silar P."/>
            <person name="Natvig D.O."/>
            <person name="Lalanne C."/>
            <person name="Gautier V."/>
            <person name="Ament-Velasquez S.L."/>
            <person name="Kruys A."/>
            <person name="Hutchinson M.I."/>
            <person name="Powell A.J."/>
            <person name="Barry K."/>
            <person name="Miller A.N."/>
            <person name="Grigoriev I.V."/>
            <person name="Debuchy R."/>
            <person name="Gladieux P."/>
            <person name="Hiltunen Thoren M."/>
            <person name="Johannesson H."/>
        </authorList>
    </citation>
    <scope>NUCLEOTIDE SEQUENCE</scope>
    <source>
        <strain evidence="1">CBS 103.79</strain>
    </source>
</reference>
<feature type="non-terminal residue" evidence="1">
    <location>
        <position position="1"/>
    </location>
</feature>
<organism evidence="1 2">
    <name type="scientific">Staphylotrichum tortipilum</name>
    <dbReference type="NCBI Taxonomy" id="2831512"/>
    <lineage>
        <taxon>Eukaryota</taxon>
        <taxon>Fungi</taxon>
        <taxon>Dikarya</taxon>
        <taxon>Ascomycota</taxon>
        <taxon>Pezizomycotina</taxon>
        <taxon>Sordariomycetes</taxon>
        <taxon>Sordariomycetidae</taxon>
        <taxon>Sordariales</taxon>
        <taxon>Chaetomiaceae</taxon>
        <taxon>Staphylotrichum</taxon>
    </lineage>
</organism>
<sequence length="201" mass="22771">GGVRGVDGEEKEVMPGGGGREYIHRGLRRLVVNSVLKLTDLEVADFGGLIMPGWHGRVWRGPGTLAEMLDREQMAHLMLQWDAMGRLNMLFLDLRGYSLPRNSYPFDEDVARLAKSLEENLTLLVIAGLRSWWRYPSPDPIEIEEVEEGVWDPQLEMWVSGIPGVGVNWWRMFSGAVRPGGRLVFVDRQDGNEIMLLEDEP</sequence>
<name>A0AAN6RME3_9PEZI</name>
<accession>A0AAN6RME3</accession>
<comment type="caution">
    <text evidence="1">The sequence shown here is derived from an EMBL/GenBank/DDBJ whole genome shotgun (WGS) entry which is preliminary data.</text>
</comment>
<evidence type="ECO:0000313" key="2">
    <source>
        <dbReference type="Proteomes" id="UP001303889"/>
    </source>
</evidence>
<dbReference type="AlphaFoldDB" id="A0AAN6RME3"/>
<reference evidence="1" key="2">
    <citation type="submission" date="2023-05" db="EMBL/GenBank/DDBJ databases">
        <authorList>
            <consortium name="Lawrence Berkeley National Laboratory"/>
            <person name="Steindorff A."/>
            <person name="Hensen N."/>
            <person name="Bonometti L."/>
            <person name="Westerberg I."/>
            <person name="Brannstrom I.O."/>
            <person name="Guillou S."/>
            <person name="Cros-Aarteil S."/>
            <person name="Calhoun S."/>
            <person name="Haridas S."/>
            <person name="Kuo A."/>
            <person name="Mondo S."/>
            <person name="Pangilinan J."/>
            <person name="Riley R."/>
            <person name="Labutti K."/>
            <person name="Andreopoulos B."/>
            <person name="Lipzen A."/>
            <person name="Chen C."/>
            <person name="Yanf M."/>
            <person name="Daum C."/>
            <person name="Ng V."/>
            <person name="Clum A."/>
            <person name="Ohm R."/>
            <person name="Martin F."/>
            <person name="Silar P."/>
            <person name="Natvig D."/>
            <person name="Lalanne C."/>
            <person name="Gautier V."/>
            <person name="Ament-Velasquez S.L."/>
            <person name="Kruys A."/>
            <person name="Hutchinson M.I."/>
            <person name="Powell A.J."/>
            <person name="Barry K."/>
            <person name="Miller A.N."/>
            <person name="Grigoriev I.V."/>
            <person name="Debuchy R."/>
            <person name="Gladieux P."/>
            <person name="Thoren M.H."/>
            <person name="Johannesson H."/>
        </authorList>
    </citation>
    <scope>NUCLEOTIDE SEQUENCE</scope>
    <source>
        <strain evidence="1">CBS 103.79</strain>
    </source>
</reference>
<gene>
    <name evidence="1" type="ORF">C8A05DRAFT_20631</name>
</gene>
<dbReference type="EMBL" id="MU856743">
    <property type="protein sequence ID" value="KAK3896375.1"/>
    <property type="molecule type" value="Genomic_DNA"/>
</dbReference>